<dbReference type="OMA" id="VAVECAW"/>
<evidence type="ECO:0000256" key="1">
    <source>
        <dbReference type="SAM" id="MobiDB-lite"/>
    </source>
</evidence>
<evidence type="ECO:0000313" key="4">
    <source>
        <dbReference type="Proteomes" id="UP000091967"/>
    </source>
</evidence>
<feature type="transmembrane region" description="Helical" evidence="2">
    <location>
        <begin position="215"/>
        <end position="236"/>
    </location>
</feature>
<keyword evidence="2" id="KW-0472">Membrane</keyword>
<dbReference type="AlphaFoldDB" id="A0A1B8AUR1"/>
<dbReference type="STRING" id="36050.A0A1B8AUR1"/>
<protein>
    <submittedName>
        <fullName evidence="3">Uncharacterized protein</fullName>
    </submittedName>
</protein>
<feature type="region of interest" description="Disordered" evidence="1">
    <location>
        <begin position="24"/>
        <end position="71"/>
    </location>
</feature>
<keyword evidence="4" id="KW-1185">Reference proteome</keyword>
<sequence length="778" mass="87231">MPRDFGLDLSEVELDHLKQDVSQKSWYSSKHDGKYSPIGGDDDNIATPSIPDHATKGPTQSTESLIKDSSNTNKQSYWKSFKGPESPKKVCENGIWAVIRHLALFHIPPIGITLALLGLYVHKIRWGDLTEEQLNFLQFAAKAHEILILVSLTDILLQRICYSLLCEDEGVPLGLLSSPFQLGSPLQYFFSWELWACLVQPGVKPKKTRSWTTGIVIIVTVLLSIAAAPLSAIVMIPREGWWQVFYTPDDDLKHNSYFKSDIYPNDLGKTQTDRYLIQPESNSSLYLPESSLPPILSDIPSANRVINLPRLSNITYTNYESLFASNRVISLTQAVPGAELDLAVATTPMDTLSVKARSVWDTRDEEPKDLLIKSYWRTLKAPSPRKWKQPLVAVECAWNQTSGSESYFSFPSAMSTDEVTMTFEDHPQFKDLVTRARKMPKNKFPDIRHRAWAPSDKANKLVSANFLLLAEVPEYFDNGTFKTYEYSDRTETSLGIYFCRVYARWAEVDFWVERGKSDLVQSQFDHSLFDIYNLLGNSATEYEPIKMHTEWLDAVGRRRNETGQVVAEQGSIWDNAIDITNDIRSRISYATAEESKTFLQLALGVHLADILSRMGPDFYDRKGLRPPDGDDGNPPGPSDYIVEQNLFLGGYGYSIESSNTIPLALGILLLHVAIVLVHAFIIIFFRHRWLSSCWASFGQVLVLALRSEKHDLGNVGGGVDSSQTWSTSATVRVVGDGGRLEMVLNNAGNSHGLIQGGGYKEEGGSTGYTLVEPSVRYR</sequence>
<name>A0A1B8AUR1_FUSPO</name>
<proteinExistence type="predicted"/>
<keyword evidence="2" id="KW-1133">Transmembrane helix</keyword>
<feature type="compositionally biased region" description="Polar residues" evidence="1">
    <location>
        <begin position="57"/>
        <end position="71"/>
    </location>
</feature>
<reference evidence="3 4" key="1">
    <citation type="submission" date="2016-06" db="EMBL/GenBank/DDBJ databases">
        <title>Living apart together: crosstalk between the core and supernumerary genomes in a fungal plant pathogen.</title>
        <authorList>
            <person name="Vanheule A."/>
            <person name="Audenaert K."/>
            <person name="Warris S."/>
            <person name="Van De Geest H."/>
            <person name="Schijlen E."/>
            <person name="Hofte M."/>
            <person name="De Saeger S."/>
            <person name="Haesaert G."/>
            <person name="Waalwijk C."/>
            <person name="Van Der Lee T."/>
        </authorList>
    </citation>
    <scope>NUCLEOTIDE SEQUENCE [LARGE SCALE GENOMIC DNA]</scope>
    <source>
        <strain evidence="3 4">2516</strain>
    </source>
</reference>
<feature type="transmembrane region" description="Helical" evidence="2">
    <location>
        <begin position="103"/>
        <end position="122"/>
    </location>
</feature>
<gene>
    <name evidence="3" type="ORF">FPOA_04791</name>
</gene>
<evidence type="ECO:0000256" key="2">
    <source>
        <dbReference type="SAM" id="Phobius"/>
    </source>
</evidence>
<feature type="transmembrane region" description="Helical" evidence="2">
    <location>
        <begin position="663"/>
        <end position="685"/>
    </location>
</feature>
<dbReference type="Proteomes" id="UP000091967">
    <property type="component" value="Unassembled WGS sequence"/>
</dbReference>
<comment type="caution">
    <text evidence="3">The sequence shown here is derived from an EMBL/GenBank/DDBJ whole genome shotgun (WGS) entry which is preliminary data.</text>
</comment>
<dbReference type="EMBL" id="LYXU01000002">
    <property type="protein sequence ID" value="OBS24245.1"/>
    <property type="molecule type" value="Genomic_DNA"/>
</dbReference>
<organism evidence="3 4">
    <name type="scientific">Fusarium poae</name>
    <dbReference type="NCBI Taxonomy" id="36050"/>
    <lineage>
        <taxon>Eukaryota</taxon>
        <taxon>Fungi</taxon>
        <taxon>Dikarya</taxon>
        <taxon>Ascomycota</taxon>
        <taxon>Pezizomycotina</taxon>
        <taxon>Sordariomycetes</taxon>
        <taxon>Hypocreomycetidae</taxon>
        <taxon>Hypocreales</taxon>
        <taxon>Nectriaceae</taxon>
        <taxon>Fusarium</taxon>
    </lineage>
</organism>
<accession>A0A1B8AUR1</accession>
<keyword evidence="2" id="KW-0812">Transmembrane</keyword>
<evidence type="ECO:0000313" key="3">
    <source>
        <dbReference type="EMBL" id="OBS24245.1"/>
    </source>
</evidence>